<dbReference type="EMBL" id="ABKX01000003">
    <property type="protein sequence ID" value="EDS92467.1"/>
    <property type="molecule type" value="Genomic_DNA"/>
</dbReference>
<gene>
    <name evidence="2" type="ORF">ESCAB7627_1725</name>
</gene>
<sequence length="37" mass="4201">MSVGNAAHHQDSSKMGNNPDDVNYCELFVWNMFVVSR</sequence>
<proteinExistence type="predicted"/>
<evidence type="ECO:0000313" key="2">
    <source>
        <dbReference type="EMBL" id="EDS92467.1"/>
    </source>
</evidence>
<dbReference type="AlphaFoldDB" id="A0ABC9NQM1"/>
<name>A0ABC9NQM1_ESCAT</name>
<dbReference type="Proteomes" id="UP000003042">
    <property type="component" value="Unassembled WGS sequence"/>
</dbReference>
<accession>A0ABC9NQM1</accession>
<organism evidence="2 3">
    <name type="scientific">Escherichia albertii (strain TW07627)</name>
    <dbReference type="NCBI Taxonomy" id="502347"/>
    <lineage>
        <taxon>Bacteria</taxon>
        <taxon>Pseudomonadati</taxon>
        <taxon>Pseudomonadota</taxon>
        <taxon>Gammaproteobacteria</taxon>
        <taxon>Enterobacterales</taxon>
        <taxon>Enterobacteriaceae</taxon>
        <taxon>Escherichia</taxon>
    </lineage>
</organism>
<comment type="caution">
    <text evidence="2">The sequence shown here is derived from an EMBL/GenBank/DDBJ whole genome shotgun (WGS) entry which is preliminary data.</text>
</comment>
<feature type="region of interest" description="Disordered" evidence="1">
    <location>
        <begin position="1"/>
        <end position="21"/>
    </location>
</feature>
<evidence type="ECO:0000256" key="1">
    <source>
        <dbReference type="SAM" id="MobiDB-lite"/>
    </source>
</evidence>
<protein>
    <submittedName>
        <fullName evidence="2">Uncharacterized protein</fullName>
    </submittedName>
</protein>
<evidence type="ECO:0000313" key="3">
    <source>
        <dbReference type="Proteomes" id="UP000003042"/>
    </source>
</evidence>
<reference evidence="2 3" key="1">
    <citation type="submission" date="2008-02" db="EMBL/GenBank/DDBJ databases">
        <title>Annotation of Escherichia albertii TW07627.</title>
        <authorList>
            <person name="Sutton G."/>
            <person name="Whittam T.S."/>
            <person name="Sebastian Y."/>
        </authorList>
    </citation>
    <scope>NUCLEOTIDE SEQUENCE [LARGE SCALE GENOMIC DNA]</scope>
    <source>
        <strain evidence="2 3">TW07627</strain>
    </source>
</reference>